<evidence type="ECO:0000313" key="9">
    <source>
        <dbReference type="Ensembl" id="ENSHHUP00000017814.1"/>
    </source>
</evidence>
<dbReference type="InterPro" id="IPR012677">
    <property type="entry name" value="Nucleotide-bd_a/b_plait_sf"/>
</dbReference>
<dbReference type="GeneTree" id="ENSGT00510000046929"/>
<accession>A0A4W5L197</accession>
<evidence type="ECO:0000256" key="3">
    <source>
        <dbReference type="ARBA" id="ARBA00022833"/>
    </source>
</evidence>
<evidence type="ECO:0000256" key="1">
    <source>
        <dbReference type="ARBA" id="ARBA00022723"/>
    </source>
</evidence>
<evidence type="ECO:0000259" key="8">
    <source>
        <dbReference type="PROSITE" id="PS50102"/>
    </source>
</evidence>
<evidence type="ECO:0000256" key="6">
    <source>
        <dbReference type="PROSITE-ProRule" id="PRU00176"/>
    </source>
</evidence>
<keyword evidence="3" id="KW-0862">Zinc</keyword>
<dbReference type="InterPro" id="IPR045137">
    <property type="entry name" value="RBM26/27"/>
</dbReference>
<dbReference type="AlphaFoldDB" id="A0A4W5L197"/>
<dbReference type="PANTHER" id="PTHR14398:SF2">
    <property type="entry name" value="RNA-BINDING PROTEIN 26"/>
    <property type="match status" value="1"/>
</dbReference>
<dbReference type="PROSITE" id="PS50102">
    <property type="entry name" value="RRM"/>
    <property type="match status" value="1"/>
</dbReference>
<feature type="region of interest" description="Disordered" evidence="7">
    <location>
        <begin position="15"/>
        <end position="61"/>
    </location>
</feature>
<keyword evidence="5" id="KW-0175">Coiled coil</keyword>
<dbReference type="InterPro" id="IPR035979">
    <property type="entry name" value="RBD_domain_sf"/>
</dbReference>
<keyword evidence="1" id="KW-0479">Metal-binding</keyword>
<dbReference type="SMART" id="SM00360">
    <property type="entry name" value="RRM"/>
    <property type="match status" value="1"/>
</dbReference>
<dbReference type="STRING" id="62062.ENSHHUP00000017814"/>
<dbReference type="InterPro" id="IPR000504">
    <property type="entry name" value="RRM_dom"/>
</dbReference>
<evidence type="ECO:0000256" key="5">
    <source>
        <dbReference type="ARBA" id="ARBA00023054"/>
    </source>
</evidence>
<feature type="region of interest" description="Disordered" evidence="7">
    <location>
        <begin position="145"/>
        <end position="214"/>
    </location>
</feature>
<protein>
    <recommendedName>
        <fullName evidence="8">RRM domain-containing protein</fullName>
    </recommendedName>
</protein>
<keyword evidence="4 6" id="KW-0694">RNA-binding</keyword>
<evidence type="ECO:0000256" key="4">
    <source>
        <dbReference type="ARBA" id="ARBA00022884"/>
    </source>
</evidence>
<dbReference type="FunFam" id="3.30.70.330:FF:000330">
    <property type="entry name" value="RNA-binding motif protein 26"/>
    <property type="match status" value="1"/>
</dbReference>
<dbReference type="SUPFAM" id="SSF54928">
    <property type="entry name" value="RNA-binding domain, RBD"/>
    <property type="match status" value="1"/>
</dbReference>
<feature type="compositionally biased region" description="Gly residues" evidence="7">
    <location>
        <begin position="174"/>
        <end position="190"/>
    </location>
</feature>
<keyword evidence="2" id="KW-0863">Zinc-finger</keyword>
<dbReference type="PANTHER" id="PTHR14398">
    <property type="entry name" value="RNA RECOGNITION RRM/RNP DOMAIN"/>
    <property type="match status" value="1"/>
</dbReference>
<reference evidence="9" key="3">
    <citation type="submission" date="2025-09" db="UniProtKB">
        <authorList>
            <consortium name="Ensembl"/>
        </authorList>
    </citation>
    <scope>IDENTIFICATION</scope>
</reference>
<dbReference type="GO" id="GO:0008270">
    <property type="term" value="F:zinc ion binding"/>
    <property type="evidence" value="ECO:0007669"/>
    <property type="project" value="UniProtKB-KW"/>
</dbReference>
<keyword evidence="10" id="KW-1185">Reference proteome</keyword>
<name>A0A4W5L197_9TELE</name>
<feature type="domain" description="RRM" evidence="8">
    <location>
        <begin position="66"/>
        <end position="135"/>
    </location>
</feature>
<evidence type="ECO:0000313" key="10">
    <source>
        <dbReference type="Proteomes" id="UP000314982"/>
    </source>
</evidence>
<evidence type="ECO:0000256" key="7">
    <source>
        <dbReference type="SAM" id="MobiDB-lite"/>
    </source>
</evidence>
<dbReference type="Proteomes" id="UP000314982">
    <property type="component" value="Unassembled WGS sequence"/>
</dbReference>
<dbReference type="GO" id="GO:0003723">
    <property type="term" value="F:RNA binding"/>
    <property type="evidence" value="ECO:0007669"/>
    <property type="project" value="UniProtKB-UniRule"/>
</dbReference>
<feature type="compositionally biased region" description="Low complexity" evidence="7">
    <location>
        <begin position="145"/>
        <end position="173"/>
    </location>
</feature>
<dbReference type="Pfam" id="PF00076">
    <property type="entry name" value="RRM_1"/>
    <property type="match status" value="1"/>
</dbReference>
<proteinExistence type="predicted"/>
<organism evidence="9 10">
    <name type="scientific">Hucho hucho</name>
    <name type="common">huchen</name>
    <dbReference type="NCBI Taxonomy" id="62062"/>
    <lineage>
        <taxon>Eukaryota</taxon>
        <taxon>Metazoa</taxon>
        <taxon>Chordata</taxon>
        <taxon>Craniata</taxon>
        <taxon>Vertebrata</taxon>
        <taxon>Euteleostomi</taxon>
        <taxon>Actinopterygii</taxon>
        <taxon>Neopterygii</taxon>
        <taxon>Teleostei</taxon>
        <taxon>Protacanthopterygii</taxon>
        <taxon>Salmoniformes</taxon>
        <taxon>Salmonidae</taxon>
        <taxon>Salmoninae</taxon>
        <taxon>Hucho</taxon>
    </lineage>
</organism>
<reference evidence="10" key="1">
    <citation type="submission" date="2018-06" db="EMBL/GenBank/DDBJ databases">
        <title>Genome assembly of Danube salmon.</title>
        <authorList>
            <person name="Macqueen D.J."/>
            <person name="Gundappa M.K."/>
        </authorList>
    </citation>
    <scope>NUCLEOTIDE SEQUENCE [LARGE SCALE GENOMIC DNA]</scope>
</reference>
<dbReference type="Gene3D" id="3.30.70.330">
    <property type="match status" value="1"/>
</dbReference>
<dbReference type="Ensembl" id="ENSHHUT00000018460.1">
    <property type="protein sequence ID" value="ENSHHUP00000017814.1"/>
    <property type="gene ID" value="ENSHHUG00000011105.1"/>
</dbReference>
<sequence>MPNSNRVRIVLESASRKRSAVSQHGAMLPNKPWSDKPNFNQQNLQGGFHNNNPQHQNQKAPLGSNTKLAVRQIPQGLNNISKLNEHFSRFGTIVNLQVTYGNDPEGALIQFDSHEGAKRALQSPEAVLNNRFIRVLWHCEDEMGPQGMRPQGMRPQGMRPQGMRPQGMRPQGMGPQGMGPQGMGPQGMGPQGQQHHQPQSLMVSLHPKYGSLVP</sequence>
<dbReference type="GO" id="GO:0005634">
    <property type="term" value="C:nucleus"/>
    <property type="evidence" value="ECO:0007669"/>
    <property type="project" value="TreeGrafter"/>
</dbReference>
<evidence type="ECO:0000256" key="2">
    <source>
        <dbReference type="ARBA" id="ARBA00022771"/>
    </source>
</evidence>
<reference evidence="9" key="2">
    <citation type="submission" date="2025-08" db="UniProtKB">
        <authorList>
            <consortium name="Ensembl"/>
        </authorList>
    </citation>
    <scope>IDENTIFICATION</scope>
</reference>
<feature type="compositionally biased region" description="Polar residues" evidence="7">
    <location>
        <begin position="37"/>
        <end position="61"/>
    </location>
</feature>